<dbReference type="EMBL" id="BAAAGE010000004">
    <property type="protein sequence ID" value="GAA0729923.1"/>
    <property type="molecule type" value="Genomic_DNA"/>
</dbReference>
<keyword evidence="2" id="KW-1185">Reference proteome</keyword>
<comment type="caution">
    <text evidence="1">The sequence shown here is derived from an EMBL/GenBank/DDBJ whole genome shotgun (WGS) entry which is preliminary data.</text>
</comment>
<gene>
    <name evidence="1" type="ORF">GCM10009430_40610</name>
</gene>
<evidence type="ECO:0000313" key="2">
    <source>
        <dbReference type="Proteomes" id="UP001501758"/>
    </source>
</evidence>
<sequence>MNKTDISKISKELSFKHTTGDDWGIINDDANRVKEFIQYYNDNKANFDLGIDINFIELVISSMNEAILEKKDDNEMHFLFKEFIYPFLSKEHFLYYDSIYYWVAIVNKEEFPVGYLVKQIIEPNV</sequence>
<organism evidence="1 2">
    <name type="scientific">Aquimarina litoralis</name>
    <dbReference type="NCBI Taxonomy" id="584605"/>
    <lineage>
        <taxon>Bacteria</taxon>
        <taxon>Pseudomonadati</taxon>
        <taxon>Bacteroidota</taxon>
        <taxon>Flavobacteriia</taxon>
        <taxon>Flavobacteriales</taxon>
        <taxon>Flavobacteriaceae</taxon>
        <taxon>Aquimarina</taxon>
    </lineage>
</organism>
<evidence type="ECO:0000313" key="1">
    <source>
        <dbReference type="EMBL" id="GAA0729923.1"/>
    </source>
</evidence>
<proteinExistence type="predicted"/>
<accession>A0ABP3UH66</accession>
<protein>
    <submittedName>
        <fullName evidence="1">Uncharacterized protein</fullName>
    </submittedName>
</protein>
<reference evidence="2" key="1">
    <citation type="journal article" date="2019" name="Int. J. Syst. Evol. Microbiol.">
        <title>The Global Catalogue of Microorganisms (GCM) 10K type strain sequencing project: providing services to taxonomists for standard genome sequencing and annotation.</title>
        <authorList>
            <consortium name="The Broad Institute Genomics Platform"/>
            <consortium name="The Broad Institute Genome Sequencing Center for Infectious Disease"/>
            <person name="Wu L."/>
            <person name="Ma J."/>
        </authorList>
    </citation>
    <scope>NUCLEOTIDE SEQUENCE [LARGE SCALE GENOMIC DNA]</scope>
    <source>
        <strain evidence="2">JCM 15974</strain>
    </source>
</reference>
<dbReference type="RefSeq" id="WP_343914076.1">
    <property type="nucleotide sequence ID" value="NZ_BAAAGE010000004.1"/>
</dbReference>
<name>A0ABP3UH66_9FLAO</name>
<dbReference type="Proteomes" id="UP001501758">
    <property type="component" value="Unassembled WGS sequence"/>
</dbReference>